<gene>
    <name evidence="4" type="ORF">EVOR1521_LOCUS8681</name>
</gene>
<evidence type="ECO:0000256" key="1">
    <source>
        <dbReference type="ARBA" id="ARBA00022737"/>
    </source>
</evidence>
<keyword evidence="3" id="KW-0812">Transmembrane</keyword>
<feature type="transmembrane region" description="Helical" evidence="3">
    <location>
        <begin position="654"/>
        <end position="676"/>
    </location>
</feature>
<dbReference type="Gene3D" id="1.25.40.10">
    <property type="entry name" value="Tetratricopeptide repeat domain"/>
    <property type="match status" value="1"/>
</dbReference>
<dbReference type="EMBL" id="CAUJNA010000750">
    <property type="protein sequence ID" value="CAJ1380837.1"/>
    <property type="molecule type" value="Genomic_DNA"/>
</dbReference>
<dbReference type="PROSITE" id="PS51375">
    <property type="entry name" value="PPR"/>
    <property type="match status" value="1"/>
</dbReference>
<keyword evidence="3" id="KW-0472">Membrane</keyword>
<feature type="transmembrane region" description="Helical" evidence="3">
    <location>
        <begin position="777"/>
        <end position="796"/>
    </location>
</feature>
<feature type="transmembrane region" description="Helical" evidence="3">
    <location>
        <begin position="598"/>
        <end position="618"/>
    </location>
</feature>
<feature type="repeat" description="PPR" evidence="2">
    <location>
        <begin position="257"/>
        <end position="291"/>
    </location>
</feature>
<evidence type="ECO:0000313" key="4">
    <source>
        <dbReference type="EMBL" id="CAJ1380837.1"/>
    </source>
</evidence>
<evidence type="ECO:0000256" key="3">
    <source>
        <dbReference type="SAM" id="Phobius"/>
    </source>
</evidence>
<evidence type="ECO:0000256" key="2">
    <source>
        <dbReference type="PROSITE-ProRule" id="PRU00708"/>
    </source>
</evidence>
<dbReference type="InterPro" id="IPR002885">
    <property type="entry name" value="PPR_rpt"/>
</dbReference>
<feature type="transmembrane region" description="Helical" evidence="3">
    <location>
        <begin position="720"/>
        <end position="741"/>
    </location>
</feature>
<dbReference type="InterPro" id="IPR011990">
    <property type="entry name" value="TPR-like_helical_dom_sf"/>
</dbReference>
<dbReference type="AlphaFoldDB" id="A0AA36MR02"/>
<dbReference type="Proteomes" id="UP001178507">
    <property type="component" value="Unassembled WGS sequence"/>
</dbReference>
<dbReference type="PANTHER" id="PTHR47447:SF17">
    <property type="entry name" value="OS12G0638900 PROTEIN"/>
    <property type="match status" value="1"/>
</dbReference>
<evidence type="ECO:0000313" key="5">
    <source>
        <dbReference type="Proteomes" id="UP001178507"/>
    </source>
</evidence>
<proteinExistence type="predicted"/>
<sequence length="813" mass="89036">MNHGVVLHAAVRSGTNGKVQNGKEKTNGEASKAVASLRNALRQTTRMRGGSPLRRAYEELSHCQWQLGISLLRKENFQSYQKLASKTYAQLSHWTAAIAFLAGLQGLQWQAWVSEGVRASPAPAQFACEACNTAGQWKWSTRLLASIPKEYLGRRTQEATADSIAAADLWEDALAFLGMLHQVGVQGFPATSLLSSCGRAELWELSLDLFNSRRQLALGDLHSSFMRQAIYECCRGRSWSHALQLLSDIRGSRVKPNLGVFDFVIATCYRSGRWRNGLQVFGQVLREGHVPSHRTCAAGLDSCEAGGHWKLGTQLLDQMASCWLLRPHKAAFNPVLEACQKSAAWSASLVFLRLMDKTAVAPDVFSYSAATRAVLKSRQMRLALGLVAEMAQQRLDLGVAGPIIFTATFRSCNWIEALQRLQAFQSFGLRRDLPLLGAAAQRLRSSWARALQLATAPDLGLDTAGLNQALGTCAAADHWQLASSLLSSSLQSKVRLDHITVSSYMGLVPKVWHKIFFQIGRHFTPGKGNLLFCAPIAVLTSRFFALMAGWGYMLSAHGIPGLRRSFDFWFMVRYSGPSMIYCAFEISRTVCLGRMKASSFQLVLILAVVPLAVVRGICFKQFYSADKILALLILVLSGAGFLQTDIDMGVDPQAVFHVCLSMALYICGNICGEYVLKVDMDLPVALQCNWAWPSEILLALFISASTSFNSLEIENPFNGFNWLIWLMVSAMACHCIFSTYFTKICDGVAKVVAGICSLIFPTYMGLVFLGVESLEPHSRPLFAGIAVSAAVSFAFGRQASSGAKGLQGLTALS</sequence>
<keyword evidence="1" id="KW-0677">Repeat</keyword>
<dbReference type="PANTHER" id="PTHR47447">
    <property type="entry name" value="OS03G0856100 PROTEIN"/>
    <property type="match status" value="1"/>
</dbReference>
<feature type="transmembrane region" description="Helical" evidence="3">
    <location>
        <begin position="688"/>
        <end position="708"/>
    </location>
</feature>
<accession>A0AA36MR02</accession>
<name>A0AA36MR02_9DINO</name>
<feature type="transmembrane region" description="Helical" evidence="3">
    <location>
        <begin position="748"/>
        <end position="771"/>
    </location>
</feature>
<organism evidence="4 5">
    <name type="scientific">Effrenium voratum</name>
    <dbReference type="NCBI Taxonomy" id="2562239"/>
    <lineage>
        <taxon>Eukaryota</taxon>
        <taxon>Sar</taxon>
        <taxon>Alveolata</taxon>
        <taxon>Dinophyceae</taxon>
        <taxon>Suessiales</taxon>
        <taxon>Symbiodiniaceae</taxon>
        <taxon>Effrenium</taxon>
    </lineage>
</organism>
<reference evidence="4" key="1">
    <citation type="submission" date="2023-08" db="EMBL/GenBank/DDBJ databases">
        <authorList>
            <person name="Chen Y."/>
            <person name="Shah S."/>
            <person name="Dougan E. K."/>
            <person name="Thang M."/>
            <person name="Chan C."/>
        </authorList>
    </citation>
    <scope>NUCLEOTIDE SEQUENCE</scope>
</reference>
<keyword evidence="5" id="KW-1185">Reference proteome</keyword>
<comment type="caution">
    <text evidence="4">The sequence shown here is derived from an EMBL/GenBank/DDBJ whole genome shotgun (WGS) entry which is preliminary data.</text>
</comment>
<keyword evidence="3" id="KW-1133">Transmembrane helix</keyword>
<protein>
    <submittedName>
        <fullName evidence="4">Uncharacterized protein</fullName>
    </submittedName>
</protein>
<feature type="transmembrane region" description="Helical" evidence="3">
    <location>
        <begin position="625"/>
        <end position="642"/>
    </location>
</feature>